<dbReference type="InterPro" id="IPR036420">
    <property type="entry name" value="BRCT_dom_sf"/>
</dbReference>
<evidence type="ECO:0000256" key="5">
    <source>
        <dbReference type="ARBA" id="ARBA00023242"/>
    </source>
</evidence>
<dbReference type="AlphaFoldDB" id="A0A0N5AE60"/>
<evidence type="ECO:0000313" key="8">
    <source>
        <dbReference type="WBParaSite" id="SMUV_0000250301-mRNA-1"/>
    </source>
</evidence>
<dbReference type="InterPro" id="IPR001357">
    <property type="entry name" value="BRCT_dom"/>
</dbReference>
<dbReference type="PROSITE" id="PS50172">
    <property type="entry name" value="BRCT"/>
    <property type="match status" value="1"/>
</dbReference>
<dbReference type="InterPro" id="IPR045080">
    <property type="entry name" value="BRCT_XRCC1_rpt1"/>
</dbReference>
<evidence type="ECO:0000256" key="4">
    <source>
        <dbReference type="ARBA" id="ARBA00023204"/>
    </source>
</evidence>
<evidence type="ECO:0000259" key="6">
    <source>
        <dbReference type="PROSITE" id="PS50172"/>
    </source>
</evidence>
<dbReference type="GO" id="GO:0006303">
    <property type="term" value="P:double-strand break repair via nonhomologous end joining"/>
    <property type="evidence" value="ECO:0007669"/>
    <property type="project" value="InterPro"/>
</dbReference>
<dbReference type="GO" id="GO:0006284">
    <property type="term" value="P:base-excision repair"/>
    <property type="evidence" value="ECO:0007669"/>
    <property type="project" value="InterPro"/>
</dbReference>
<dbReference type="Pfam" id="PF12738">
    <property type="entry name" value="PTCB-BRCT"/>
    <property type="match status" value="1"/>
</dbReference>
<dbReference type="GO" id="GO:0000012">
    <property type="term" value="P:single strand break repair"/>
    <property type="evidence" value="ECO:0007669"/>
    <property type="project" value="InterPro"/>
</dbReference>
<dbReference type="STRING" id="451379.A0A0N5AE60"/>
<dbReference type="InterPro" id="IPR008979">
    <property type="entry name" value="Galactose-bd-like_sf"/>
</dbReference>
<dbReference type="GO" id="GO:0005634">
    <property type="term" value="C:nucleus"/>
    <property type="evidence" value="ECO:0007669"/>
    <property type="project" value="UniProtKB-SubCell"/>
</dbReference>
<evidence type="ECO:0000256" key="1">
    <source>
        <dbReference type="ARBA" id="ARBA00004123"/>
    </source>
</evidence>
<dbReference type="WBParaSite" id="SMUV_0000250301-mRNA-1">
    <property type="protein sequence ID" value="SMUV_0000250301-mRNA-1"/>
    <property type="gene ID" value="SMUV_0000250301"/>
</dbReference>
<reference evidence="8" key="1">
    <citation type="submission" date="2017-02" db="UniProtKB">
        <authorList>
            <consortium name="WormBaseParasite"/>
        </authorList>
    </citation>
    <scope>IDENTIFICATION</scope>
</reference>
<dbReference type="Pfam" id="PF01834">
    <property type="entry name" value="XRCC1_N"/>
    <property type="match status" value="1"/>
</dbReference>
<dbReference type="InterPro" id="IPR002706">
    <property type="entry name" value="Xrcc1_N"/>
</dbReference>
<dbReference type="Proteomes" id="UP000046393">
    <property type="component" value="Unplaced"/>
</dbReference>
<dbReference type="SUPFAM" id="SSF52113">
    <property type="entry name" value="BRCT domain"/>
    <property type="match status" value="1"/>
</dbReference>
<dbReference type="PANTHER" id="PTHR11370">
    <property type="entry name" value="DNA-REPAIR PROTEIN XRCC1"/>
    <property type="match status" value="1"/>
</dbReference>
<keyword evidence="2" id="KW-0677">Repeat</keyword>
<keyword evidence="7" id="KW-1185">Reference proteome</keyword>
<proteinExistence type="predicted"/>
<evidence type="ECO:0000256" key="2">
    <source>
        <dbReference type="ARBA" id="ARBA00022737"/>
    </source>
</evidence>
<keyword evidence="4" id="KW-0234">DNA repair</keyword>
<keyword evidence="5" id="KW-0539">Nucleus</keyword>
<accession>A0A0N5AE60</accession>
<dbReference type="CDD" id="cd17725">
    <property type="entry name" value="BRCT_XRCC1_rpt1"/>
    <property type="match status" value="1"/>
</dbReference>
<dbReference type="PANTHER" id="PTHR11370:SF5">
    <property type="entry name" value="DNA REPAIR PROTEIN XRCC1"/>
    <property type="match status" value="1"/>
</dbReference>
<dbReference type="SUPFAM" id="SSF49785">
    <property type="entry name" value="Galactose-binding domain-like"/>
    <property type="match status" value="1"/>
</dbReference>
<keyword evidence="3" id="KW-0227">DNA damage</keyword>
<dbReference type="Gene3D" id="3.40.50.10190">
    <property type="entry name" value="BRCT domain"/>
    <property type="match status" value="1"/>
</dbReference>
<dbReference type="FunFam" id="2.60.120.260:FF:000025">
    <property type="entry name" value="DNA repair protein XRCC1 isoform X1"/>
    <property type="match status" value="1"/>
</dbReference>
<organism evidence="7 8">
    <name type="scientific">Syphacia muris</name>
    <dbReference type="NCBI Taxonomy" id="451379"/>
    <lineage>
        <taxon>Eukaryota</taxon>
        <taxon>Metazoa</taxon>
        <taxon>Ecdysozoa</taxon>
        <taxon>Nematoda</taxon>
        <taxon>Chromadorea</taxon>
        <taxon>Rhabditida</taxon>
        <taxon>Spirurina</taxon>
        <taxon>Oxyuridomorpha</taxon>
        <taxon>Oxyuroidea</taxon>
        <taxon>Oxyuridae</taxon>
        <taxon>Syphacia</taxon>
    </lineage>
</organism>
<comment type="subcellular location">
    <subcellularLocation>
        <location evidence="1">Nucleus</location>
    </subcellularLocation>
</comment>
<dbReference type="SMART" id="SM00292">
    <property type="entry name" value="BRCT"/>
    <property type="match status" value="1"/>
</dbReference>
<name>A0A0N5AE60_9BILA</name>
<dbReference type="Gene3D" id="2.60.120.260">
    <property type="entry name" value="Galactose-binding domain-like"/>
    <property type="match status" value="1"/>
</dbReference>
<sequence>MPSAVIKFIISSSDSEPGYGAENLLRFANKRTKWKGKAGATQNVVILQLDREYLFTTIDIGNEYSALIEILVSRSSEENGQFYTIVPSTSFMNLTESRSEKNGNRVRIFSDLEMITAVSKQKWDVVKIVCTQPFNLNLPYGLSFVNFTTDDGSNLSRQKKETVPKIAFKLKQTSDDSTCSLAAGTMFKQKRLASLSPKDSSQNAGGFSSLNIVHNATLKVKNDDTVDGHGTPLNKEVQSKNFAKKPGFKPDVPSAYSASLNAPATTSSKINLTPKKVEVKSTVVFEKILDGVTICISGYENPLRSVLREKAVEMGASYSADWTANCTHLICAFPNTPKWRQVRSKGQIVTGKWIEKCYQLKKRLPEQKFLCR</sequence>
<evidence type="ECO:0000256" key="3">
    <source>
        <dbReference type="ARBA" id="ARBA00022763"/>
    </source>
</evidence>
<protein>
    <submittedName>
        <fullName evidence="8">BRCT domain-containing protein</fullName>
    </submittedName>
</protein>
<feature type="domain" description="BRCT" evidence="6">
    <location>
        <begin position="284"/>
        <end position="371"/>
    </location>
</feature>
<dbReference type="GO" id="GO:0003684">
    <property type="term" value="F:damaged DNA binding"/>
    <property type="evidence" value="ECO:0007669"/>
    <property type="project" value="InterPro"/>
</dbReference>
<evidence type="ECO:0000313" key="7">
    <source>
        <dbReference type="Proteomes" id="UP000046393"/>
    </source>
</evidence>